<feature type="region of interest" description="Disordered" evidence="1">
    <location>
        <begin position="108"/>
        <end position="127"/>
    </location>
</feature>
<protein>
    <recommendedName>
        <fullName evidence="2">YodL-like domain-containing protein</fullName>
    </recommendedName>
</protein>
<keyword evidence="4" id="KW-1185">Reference proteome</keyword>
<evidence type="ECO:0000313" key="4">
    <source>
        <dbReference type="Proteomes" id="UP000003803"/>
    </source>
</evidence>
<dbReference type="InterPro" id="IPR036977">
    <property type="entry name" value="DNA_primase_Znf_CHC2"/>
</dbReference>
<feature type="domain" description="YodL-like" evidence="2">
    <location>
        <begin position="484"/>
        <end position="581"/>
    </location>
</feature>
<evidence type="ECO:0000256" key="1">
    <source>
        <dbReference type="SAM" id="MobiDB-lite"/>
    </source>
</evidence>
<dbReference type="HOGENOM" id="CLU_032287_0_0_9"/>
<proteinExistence type="predicted"/>
<accession>B0P896</accession>
<dbReference type="Pfam" id="PF14191">
    <property type="entry name" value="YodL"/>
    <property type="match status" value="1"/>
</dbReference>
<gene>
    <name evidence="3" type="ORF">ANACOL_00985</name>
</gene>
<dbReference type="Proteomes" id="UP000003803">
    <property type="component" value="Unassembled WGS sequence"/>
</dbReference>
<organism evidence="3 4">
    <name type="scientific">Anaerotruncus colihominis DSM 17241</name>
    <dbReference type="NCBI Taxonomy" id="445972"/>
    <lineage>
        <taxon>Bacteria</taxon>
        <taxon>Bacillati</taxon>
        <taxon>Bacillota</taxon>
        <taxon>Clostridia</taxon>
        <taxon>Eubacteriales</taxon>
        <taxon>Oscillospiraceae</taxon>
        <taxon>Anaerotruncus</taxon>
    </lineage>
</organism>
<name>B0P896_9FIRM</name>
<dbReference type="GO" id="GO:0003677">
    <property type="term" value="F:DNA binding"/>
    <property type="evidence" value="ECO:0007669"/>
    <property type="project" value="InterPro"/>
</dbReference>
<evidence type="ECO:0000259" key="2">
    <source>
        <dbReference type="Pfam" id="PF14191"/>
    </source>
</evidence>
<dbReference type="eggNOG" id="COG0358">
    <property type="taxonomic scope" value="Bacteria"/>
</dbReference>
<dbReference type="InterPro" id="IPR025923">
    <property type="entry name" value="YodL-like_dom"/>
</dbReference>
<evidence type="ECO:0000313" key="3">
    <source>
        <dbReference type="EMBL" id="EDS12142.1"/>
    </source>
</evidence>
<dbReference type="AlphaFoldDB" id="B0P896"/>
<dbReference type="GO" id="GO:0006260">
    <property type="term" value="P:DNA replication"/>
    <property type="evidence" value="ECO:0007669"/>
    <property type="project" value="InterPro"/>
</dbReference>
<dbReference type="GO" id="GO:0008270">
    <property type="term" value="F:zinc ion binding"/>
    <property type="evidence" value="ECO:0007669"/>
    <property type="project" value="InterPro"/>
</dbReference>
<feature type="compositionally biased region" description="Polar residues" evidence="1">
    <location>
        <begin position="114"/>
        <end position="127"/>
    </location>
</feature>
<dbReference type="EMBL" id="ABGD02000007">
    <property type="protein sequence ID" value="EDS12142.1"/>
    <property type="molecule type" value="Genomic_DNA"/>
</dbReference>
<dbReference type="SUPFAM" id="SSF57783">
    <property type="entry name" value="Zinc beta-ribbon"/>
    <property type="match status" value="1"/>
</dbReference>
<sequence length="606" mass="68886">MGPRREGEQMDSYPGDFPFGIMDVVELLHLRIRRRQANSVYVDCPFCGDRRGKMNVNFVKNVWRCNYCDEHGGMLALYARLNNTTTSDAYWEIGEALCNDFHRERPNSGYEMAGNQQAGTGSPVSGTQTDLAGYERRGELKTVQQAERASGQEIHQTLSLLLAMLPLQPAHRNHLHSPKRGLSDEQIDRIGFKSTPPPFLCRSITERLMKQGCKVEGVPGFYLDDSGRWTMNFYRKNAGILIPAVGYDGMIHGLQILLDSPLKQKDDPPDKSGAKYIWFSSSSKNMGVTSGSPVHFIGNPSARVVYVIEGLLKADISHCLTNRTFAAIAGANNTSQLDTLFALLAQNGTEEIIEAHDMDKYSNQMTSNGASKIYLMARKNGMACRQLTWNPNYKGFDDWQLALREKEQKEKEVQRMNFKQQYLCGKCDFTYIDGCVELWHTRAEKDLDLTEYLGLTKEEYQIFLAQGNRALKDILDSQRVFRRFCIYQLCLSETQTVPFAFKRLDALHKAGYEQPPAAAYQTVWSAEVCCPKGQNDMEVLGRLFLDFNEHLPEDYRGRPLAPSDVVELDCQGKRTYFYVNDCRDFAPVRFSPFLCKRLPEPAQKQE</sequence>
<reference evidence="3" key="2">
    <citation type="submission" date="2013-09" db="EMBL/GenBank/DDBJ databases">
        <title>Draft genome sequence of Anaerotruncus colihominis(DSM 17241).</title>
        <authorList>
            <person name="Sudarsanam P."/>
            <person name="Ley R."/>
            <person name="Guruge J."/>
            <person name="Turnbaugh P.J."/>
            <person name="Mahowald M."/>
            <person name="Liep D."/>
            <person name="Gordon J."/>
        </authorList>
    </citation>
    <scope>NUCLEOTIDE SEQUENCE</scope>
    <source>
        <strain evidence="3">DSM 17241</strain>
    </source>
</reference>
<reference evidence="3" key="1">
    <citation type="submission" date="2007-11" db="EMBL/GenBank/DDBJ databases">
        <authorList>
            <person name="Fulton L."/>
            <person name="Clifton S."/>
            <person name="Fulton B."/>
            <person name="Xu J."/>
            <person name="Minx P."/>
            <person name="Pepin K.H."/>
            <person name="Johnson M."/>
            <person name="Thiruvilangam P."/>
            <person name="Bhonagiri V."/>
            <person name="Nash W.E."/>
            <person name="Mardis E.R."/>
            <person name="Wilson R.K."/>
        </authorList>
    </citation>
    <scope>NUCLEOTIDE SEQUENCE [LARGE SCALE GENOMIC DNA]</scope>
    <source>
        <strain evidence="3">DSM 17241</strain>
    </source>
</reference>
<dbReference type="Gene3D" id="3.90.580.10">
    <property type="entry name" value="Zinc finger, CHC2-type domain"/>
    <property type="match status" value="1"/>
</dbReference>
<comment type="caution">
    <text evidence="3">The sequence shown here is derived from an EMBL/GenBank/DDBJ whole genome shotgun (WGS) entry which is preliminary data.</text>
</comment>